<dbReference type="InterPro" id="IPR031470">
    <property type="entry name" value="CEP63/Deup1_N"/>
</dbReference>
<gene>
    <name evidence="6" type="ORF">GOODEAATRI_014455</name>
</gene>
<accession>A0ABV0PE60</accession>
<dbReference type="EMBL" id="JAHRIO010070987">
    <property type="protein sequence ID" value="MEQ2181724.1"/>
    <property type="molecule type" value="Genomic_DNA"/>
</dbReference>
<keyword evidence="7" id="KW-1185">Reference proteome</keyword>
<evidence type="ECO:0000256" key="2">
    <source>
        <dbReference type="ARBA" id="ARBA00022490"/>
    </source>
</evidence>
<reference evidence="6 7" key="1">
    <citation type="submission" date="2021-06" db="EMBL/GenBank/DDBJ databases">
        <authorList>
            <person name="Palmer J.M."/>
        </authorList>
    </citation>
    <scope>NUCLEOTIDE SEQUENCE [LARGE SCALE GENOMIC DNA]</scope>
    <source>
        <strain evidence="6 7">GA_2019</strain>
        <tissue evidence="6">Muscle</tissue>
    </source>
</reference>
<evidence type="ECO:0000313" key="7">
    <source>
        <dbReference type="Proteomes" id="UP001476798"/>
    </source>
</evidence>
<organism evidence="6 7">
    <name type="scientific">Goodea atripinnis</name>
    <dbReference type="NCBI Taxonomy" id="208336"/>
    <lineage>
        <taxon>Eukaryota</taxon>
        <taxon>Metazoa</taxon>
        <taxon>Chordata</taxon>
        <taxon>Craniata</taxon>
        <taxon>Vertebrata</taxon>
        <taxon>Euteleostomi</taxon>
        <taxon>Actinopterygii</taxon>
        <taxon>Neopterygii</taxon>
        <taxon>Teleostei</taxon>
        <taxon>Neoteleostei</taxon>
        <taxon>Acanthomorphata</taxon>
        <taxon>Ovalentaria</taxon>
        <taxon>Atherinomorphae</taxon>
        <taxon>Cyprinodontiformes</taxon>
        <taxon>Goodeidae</taxon>
        <taxon>Goodea</taxon>
    </lineage>
</organism>
<keyword evidence="3 4" id="KW-0175">Coiled coil</keyword>
<dbReference type="Pfam" id="PF17045">
    <property type="entry name" value="CEP63"/>
    <property type="match status" value="1"/>
</dbReference>
<sequence length="323" mass="36125">LIPAISSDLCRLIFSVTAVNGEETLWRGSSAACQDCSVCGGGTETSVSFISPGPKPSQQQLGEQRGGGALCSTVLAESRWRDREARMEERRGAIKEGLVRDLNPGPLAPEARIIPLDQRATCSVYHSLQIGLLHKQLEDIQRSRQDVVAKYEQQLQKLREELEKAHNSLLSQELELERLRPFEALLGRHQMDLQVRRGSLIINHFQPHFRRRNNGNHILDNYSLEDCLAAQGCAGVEILRKDLERAAAKLQGAQLREELERARQTHSGEVEGMKREVSKLTSELHQRDLSIATLSSSSSSIKQQLRSELQRAEQKAAELKVSL</sequence>
<evidence type="ECO:0000256" key="4">
    <source>
        <dbReference type="SAM" id="Coils"/>
    </source>
</evidence>
<dbReference type="PANTHER" id="PTHR18875">
    <property type="entry name" value="SARCOMA ANTIGEN NY-SAR-24/CYTOSKELETAL PROTEIN SOJO"/>
    <property type="match status" value="1"/>
</dbReference>
<proteinExistence type="predicted"/>
<comment type="caution">
    <text evidence="6">The sequence shown here is derived from an EMBL/GenBank/DDBJ whole genome shotgun (WGS) entry which is preliminary data.</text>
</comment>
<dbReference type="Proteomes" id="UP001476798">
    <property type="component" value="Unassembled WGS sequence"/>
</dbReference>
<evidence type="ECO:0000313" key="6">
    <source>
        <dbReference type="EMBL" id="MEQ2181724.1"/>
    </source>
</evidence>
<feature type="non-terminal residue" evidence="6">
    <location>
        <position position="1"/>
    </location>
</feature>
<evidence type="ECO:0000256" key="3">
    <source>
        <dbReference type="ARBA" id="ARBA00023054"/>
    </source>
</evidence>
<dbReference type="PANTHER" id="PTHR18875:SF3">
    <property type="entry name" value="CENTROSOMAL PROTEIN OF 63 KDA"/>
    <property type="match status" value="1"/>
</dbReference>
<evidence type="ECO:0000256" key="1">
    <source>
        <dbReference type="ARBA" id="ARBA00004496"/>
    </source>
</evidence>
<feature type="domain" description="CEP63/Deup1 N-terminal" evidence="5">
    <location>
        <begin position="128"/>
        <end position="168"/>
    </location>
</feature>
<evidence type="ECO:0000259" key="5">
    <source>
        <dbReference type="Pfam" id="PF17045"/>
    </source>
</evidence>
<comment type="subcellular location">
    <subcellularLocation>
        <location evidence="1">Cytoplasm</location>
    </subcellularLocation>
</comment>
<keyword evidence="2" id="KW-0963">Cytoplasm</keyword>
<feature type="coiled-coil region" evidence="4">
    <location>
        <begin position="236"/>
        <end position="276"/>
    </location>
</feature>
<protein>
    <recommendedName>
        <fullName evidence="5">CEP63/Deup1 N-terminal domain-containing protein</fullName>
    </recommendedName>
</protein>
<name>A0ABV0PE60_9TELE</name>
<feature type="coiled-coil region" evidence="4">
    <location>
        <begin position="141"/>
        <end position="179"/>
    </location>
</feature>